<keyword evidence="3" id="KW-1185">Reference proteome</keyword>
<reference evidence="2 3" key="1">
    <citation type="journal article" date="2022" name="Nat. Plants">
        <title>Genomes of leafy and leafless Platanthera orchids illuminate the evolution of mycoheterotrophy.</title>
        <authorList>
            <person name="Li M.H."/>
            <person name="Liu K.W."/>
            <person name="Li Z."/>
            <person name="Lu H.C."/>
            <person name="Ye Q.L."/>
            <person name="Zhang D."/>
            <person name="Wang J.Y."/>
            <person name="Li Y.F."/>
            <person name="Zhong Z.M."/>
            <person name="Liu X."/>
            <person name="Yu X."/>
            <person name="Liu D.K."/>
            <person name="Tu X.D."/>
            <person name="Liu B."/>
            <person name="Hao Y."/>
            <person name="Liao X.Y."/>
            <person name="Jiang Y.T."/>
            <person name="Sun W.H."/>
            <person name="Chen J."/>
            <person name="Chen Y.Q."/>
            <person name="Ai Y."/>
            <person name="Zhai J.W."/>
            <person name="Wu S.S."/>
            <person name="Zhou Z."/>
            <person name="Hsiao Y.Y."/>
            <person name="Wu W.L."/>
            <person name="Chen Y.Y."/>
            <person name="Lin Y.F."/>
            <person name="Hsu J.L."/>
            <person name="Li C.Y."/>
            <person name="Wang Z.W."/>
            <person name="Zhao X."/>
            <person name="Zhong W.Y."/>
            <person name="Ma X.K."/>
            <person name="Ma L."/>
            <person name="Huang J."/>
            <person name="Chen G.Z."/>
            <person name="Huang M.Z."/>
            <person name="Huang L."/>
            <person name="Peng D.H."/>
            <person name="Luo Y.B."/>
            <person name="Zou S.Q."/>
            <person name="Chen S.P."/>
            <person name="Lan S."/>
            <person name="Tsai W.C."/>
            <person name="Van de Peer Y."/>
            <person name="Liu Z.J."/>
        </authorList>
    </citation>
    <scope>NUCLEOTIDE SEQUENCE [LARGE SCALE GENOMIC DNA]</scope>
    <source>
        <strain evidence="2">Lor287</strain>
    </source>
</reference>
<dbReference type="Proteomes" id="UP001418222">
    <property type="component" value="Unassembled WGS sequence"/>
</dbReference>
<dbReference type="PANTHER" id="PTHR34202">
    <property type="entry name" value="UPF0548 PROTEIN"/>
    <property type="match status" value="1"/>
</dbReference>
<evidence type="ECO:0000313" key="2">
    <source>
        <dbReference type="EMBL" id="KAK8944820.1"/>
    </source>
</evidence>
<evidence type="ECO:0000259" key="1">
    <source>
        <dbReference type="Pfam" id="PF09348"/>
    </source>
</evidence>
<protein>
    <submittedName>
        <fullName evidence="2">UPF0548 protein</fullName>
    </submittedName>
</protein>
<dbReference type="InterPro" id="IPR018960">
    <property type="entry name" value="DUF1990"/>
</dbReference>
<dbReference type="PANTHER" id="PTHR34202:SF1">
    <property type="entry name" value="UPF0548 PROTEIN"/>
    <property type="match status" value="1"/>
</dbReference>
<name>A0AAP0BN50_9ASPA</name>
<evidence type="ECO:0000313" key="3">
    <source>
        <dbReference type="Proteomes" id="UP001418222"/>
    </source>
</evidence>
<dbReference type="Pfam" id="PF09348">
    <property type="entry name" value="DUF1990"/>
    <property type="match status" value="1"/>
</dbReference>
<feature type="domain" description="DUF1990" evidence="1">
    <location>
        <begin position="52"/>
        <end position="199"/>
    </location>
</feature>
<sequence>MVGELFLSWRRPSRQQQQGCTARAGGLNYSPTFHGASALAAEDGALQDRLSDTGFFINRSRVLLGTGRKTYALAKSALLTWRHFGLGWAFVDPETPVEKGRRFCVCVNELLPWVMMPLQIAYVAERRSAAGVRASFGFGSGTLQGHLLAGEERFSVVWDEDDQVWYEIFSFSKPAHIISAVGYPYVRLRQKYFAQQSADAVLKHVTAPQPNKLSDL</sequence>
<comment type="caution">
    <text evidence="2">The sequence shown here is derived from an EMBL/GenBank/DDBJ whole genome shotgun (WGS) entry which is preliminary data.</text>
</comment>
<gene>
    <name evidence="2" type="ORF">KSP39_PZI007749</name>
</gene>
<accession>A0AAP0BN50</accession>
<organism evidence="2 3">
    <name type="scientific">Platanthera zijinensis</name>
    <dbReference type="NCBI Taxonomy" id="2320716"/>
    <lineage>
        <taxon>Eukaryota</taxon>
        <taxon>Viridiplantae</taxon>
        <taxon>Streptophyta</taxon>
        <taxon>Embryophyta</taxon>
        <taxon>Tracheophyta</taxon>
        <taxon>Spermatophyta</taxon>
        <taxon>Magnoliopsida</taxon>
        <taxon>Liliopsida</taxon>
        <taxon>Asparagales</taxon>
        <taxon>Orchidaceae</taxon>
        <taxon>Orchidoideae</taxon>
        <taxon>Orchideae</taxon>
        <taxon>Orchidinae</taxon>
        <taxon>Platanthera</taxon>
    </lineage>
</organism>
<proteinExistence type="predicted"/>
<dbReference type="EMBL" id="JBBWWQ010000006">
    <property type="protein sequence ID" value="KAK8944820.1"/>
    <property type="molecule type" value="Genomic_DNA"/>
</dbReference>
<dbReference type="AlphaFoldDB" id="A0AAP0BN50"/>